<dbReference type="EMBL" id="LMWL01000074">
    <property type="protein sequence ID" value="KUM91553.1"/>
    <property type="molecule type" value="Genomic_DNA"/>
</dbReference>
<name>A0A124HBK1_9ACTN</name>
<dbReference type="AlphaFoldDB" id="A0A124HBK1"/>
<sequence>MMTVYGRGTTGRPSHTGGTHMDSTGAPMDARRAKDALTAAQAAQAAARAATDRRTRPRGYAVGQALCFAAGFTAMGLADRNPQWGAWLLTGGLLSLAAFFALVWIGAHHGGVTRWFDRRGGAGRLAWRTWLLPLAPIAVSMLAAIPYGTAGWLVAFGLAGGLEHLLRTTGAVTA</sequence>
<feature type="transmembrane region" description="Helical" evidence="2">
    <location>
        <begin position="60"/>
        <end position="78"/>
    </location>
</feature>
<gene>
    <name evidence="3" type="ORF">AQI88_36270</name>
</gene>
<protein>
    <submittedName>
        <fullName evidence="3">Uncharacterized protein</fullName>
    </submittedName>
</protein>
<keyword evidence="4" id="KW-1185">Reference proteome</keyword>
<keyword evidence="2" id="KW-0812">Transmembrane</keyword>
<keyword evidence="2" id="KW-1133">Transmembrane helix</keyword>
<dbReference type="Proteomes" id="UP000054241">
    <property type="component" value="Unassembled WGS sequence"/>
</dbReference>
<organism evidence="3 4">
    <name type="scientific">Streptomyces cellostaticus</name>
    <dbReference type="NCBI Taxonomy" id="67285"/>
    <lineage>
        <taxon>Bacteria</taxon>
        <taxon>Bacillati</taxon>
        <taxon>Actinomycetota</taxon>
        <taxon>Actinomycetes</taxon>
        <taxon>Kitasatosporales</taxon>
        <taxon>Streptomycetaceae</taxon>
        <taxon>Streptomyces</taxon>
    </lineage>
</organism>
<feature type="region of interest" description="Disordered" evidence="1">
    <location>
        <begin position="1"/>
        <end position="27"/>
    </location>
</feature>
<feature type="transmembrane region" description="Helical" evidence="2">
    <location>
        <begin position="84"/>
        <end position="105"/>
    </location>
</feature>
<evidence type="ECO:0000256" key="1">
    <source>
        <dbReference type="SAM" id="MobiDB-lite"/>
    </source>
</evidence>
<evidence type="ECO:0000313" key="4">
    <source>
        <dbReference type="Proteomes" id="UP000054241"/>
    </source>
</evidence>
<evidence type="ECO:0000313" key="3">
    <source>
        <dbReference type="EMBL" id="KUM91553.1"/>
    </source>
</evidence>
<keyword evidence="2" id="KW-0472">Membrane</keyword>
<comment type="caution">
    <text evidence="3">The sequence shown here is derived from an EMBL/GenBank/DDBJ whole genome shotgun (WGS) entry which is preliminary data.</text>
</comment>
<reference evidence="3 4" key="1">
    <citation type="submission" date="2015-10" db="EMBL/GenBank/DDBJ databases">
        <title>Draft genome sequence of Streptomyces cellostaticus DSM 40189, type strain for the species Streptomyces cellostaticus.</title>
        <authorList>
            <person name="Ruckert C."/>
            <person name="Winkler A."/>
            <person name="Kalinowski J."/>
            <person name="Kampfer P."/>
            <person name="Glaeser S."/>
        </authorList>
    </citation>
    <scope>NUCLEOTIDE SEQUENCE [LARGE SCALE GENOMIC DNA]</scope>
    <source>
        <strain evidence="3 4">DSM 40189</strain>
    </source>
</reference>
<evidence type="ECO:0000256" key="2">
    <source>
        <dbReference type="SAM" id="Phobius"/>
    </source>
</evidence>
<dbReference type="STRING" id="67285.AQI88_36270"/>
<proteinExistence type="predicted"/>
<feature type="transmembrane region" description="Helical" evidence="2">
    <location>
        <begin position="125"/>
        <end position="147"/>
    </location>
</feature>
<accession>A0A124HBK1</accession>